<dbReference type="CDD" id="cd08283">
    <property type="entry name" value="FDH_like_1"/>
    <property type="match status" value="1"/>
</dbReference>
<proteinExistence type="inferred from homology"/>
<protein>
    <submittedName>
        <fullName evidence="8">Threonine dehydrogenase-like Zn-dependent dehydrogenase</fullName>
    </submittedName>
</protein>
<evidence type="ECO:0000259" key="6">
    <source>
        <dbReference type="Pfam" id="PF00107"/>
    </source>
</evidence>
<dbReference type="EMBL" id="JACHHG010000006">
    <property type="protein sequence ID" value="MBB6098505.1"/>
    <property type="molecule type" value="Genomic_DNA"/>
</dbReference>
<dbReference type="AlphaFoldDB" id="A0A841I3L3"/>
<evidence type="ECO:0000256" key="5">
    <source>
        <dbReference type="RuleBase" id="RU361277"/>
    </source>
</evidence>
<dbReference type="Gene3D" id="3.90.180.10">
    <property type="entry name" value="Medium-chain alcohol dehydrogenases, catalytic domain"/>
    <property type="match status" value="1"/>
</dbReference>
<dbReference type="SUPFAM" id="SSF50129">
    <property type="entry name" value="GroES-like"/>
    <property type="match status" value="1"/>
</dbReference>
<dbReference type="GO" id="GO:0008270">
    <property type="term" value="F:zinc ion binding"/>
    <property type="evidence" value="ECO:0007669"/>
    <property type="project" value="InterPro"/>
</dbReference>
<dbReference type="InterPro" id="IPR002328">
    <property type="entry name" value="ADH_Zn_CS"/>
</dbReference>
<evidence type="ECO:0000256" key="4">
    <source>
        <dbReference type="ARBA" id="ARBA00023002"/>
    </source>
</evidence>
<feature type="domain" description="Alcohol dehydrogenase-like C-terminal" evidence="6">
    <location>
        <begin position="196"/>
        <end position="263"/>
    </location>
</feature>
<dbReference type="RefSeq" id="WP_183986981.1">
    <property type="nucleotide sequence ID" value="NZ_JACHHG010000006.1"/>
</dbReference>
<keyword evidence="9" id="KW-1185">Reference proteome</keyword>
<reference evidence="8 9" key="1">
    <citation type="submission" date="2020-08" db="EMBL/GenBank/DDBJ databases">
        <title>Genomic Encyclopedia of Type Strains, Phase IV (KMG-IV): sequencing the most valuable type-strain genomes for metagenomic binning, comparative biology and taxonomic classification.</title>
        <authorList>
            <person name="Goeker M."/>
        </authorList>
    </citation>
    <scope>NUCLEOTIDE SEQUENCE [LARGE SCALE GENOMIC DNA]</scope>
    <source>
        <strain evidence="8 9">DSM 21458</strain>
    </source>
</reference>
<evidence type="ECO:0000259" key="7">
    <source>
        <dbReference type="Pfam" id="PF08240"/>
    </source>
</evidence>
<accession>A0A841I3L3</accession>
<evidence type="ECO:0000256" key="2">
    <source>
        <dbReference type="ARBA" id="ARBA00022723"/>
    </source>
</evidence>
<sequence>MRALVWHGINRLSVDNVPDPQILQPTDAIVRITSTAICGSDLHLVDGYVPTMVPGDILGHEFMGEVVEVGHEVRRIKVGDRVIVPFPISCGHCWYCEHSLTSLCDNSNPNAKLAEALWGYSPAGIYGYSHLTGGYSGGQAQFARTPFADANLFRVPSELSDEQVLFLTDVLPTGYMAAENCRIQPGDVVAVWGCGPVGQFTIRSAFLLGAERVIAIDRFPERLELASRAGAEPINYAHTNVFEALKLMTGGRGPDSVVDAVGMEAHGTGPGGIYDAVKQTTRSLETERPHALRAAIQACRKGGTVSVAGVYGGFSDKMPLGAYMNKALTMHTGQTHVHRYLERLTEHILRGEIDPTQIITHTLSLEEAPRGYQLFKHKQDSCVKVVLRPWEEPQKTQAAD</sequence>
<evidence type="ECO:0000256" key="1">
    <source>
        <dbReference type="ARBA" id="ARBA00001947"/>
    </source>
</evidence>
<dbReference type="PROSITE" id="PS00059">
    <property type="entry name" value="ADH_ZINC"/>
    <property type="match status" value="1"/>
</dbReference>
<dbReference type="InterPro" id="IPR013149">
    <property type="entry name" value="ADH-like_C"/>
</dbReference>
<dbReference type="Proteomes" id="UP000569951">
    <property type="component" value="Unassembled WGS sequence"/>
</dbReference>
<keyword evidence="4" id="KW-0560">Oxidoreductase</keyword>
<dbReference type="Pfam" id="PF00107">
    <property type="entry name" value="ADH_zinc_N"/>
    <property type="match status" value="1"/>
</dbReference>
<dbReference type="Pfam" id="PF08240">
    <property type="entry name" value="ADH_N"/>
    <property type="match status" value="1"/>
</dbReference>
<evidence type="ECO:0000313" key="9">
    <source>
        <dbReference type="Proteomes" id="UP000569951"/>
    </source>
</evidence>
<dbReference type="InterPro" id="IPR036291">
    <property type="entry name" value="NAD(P)-bd_dom_sf"/>
</dbReference>
<evidence type="ECO:0000256" key="3">
    <source>
        <dbReference type="ARBA" id="ARBA00022833"/>
    </source>
</evidence>
<dbReference type="InterPro" id="IPR011032">
    <property type="entry name" value="GroES-like_sf"/>
</dbReference>
<comment type="caution">
    <text evidence="8">The sequence shown here is derived from an EMBL/GenBank/DDBJ whole genome shotgun (WGS) entry which is preliminary data.</text>
</comment>
<comment type="cofactor">
    <cofactor evidence="1 5">
        <name>Zn(2+)</name>
        <dbReference type="ChEBI" id="CHEBI:29105"/>
    </cofactor>
</comment>
<feature type="domain" description="Alcohol dehydrogenase-like N-terminal" evidence="7">
    <location>
        <begin position="25"/>
        <end position="147"/>
    </location>
</feature>
<keyword evidence="3 5" id="KW-0862">Zinc</keyword>
<dbReference type="InterPro" id="IPR013154">
    <property type="entry name" value="ADH-like_N"/>
</dbReference>
<dbReference type="PANTHER" id="PTHR42813">
    <property type="entry name" value="ZINC-TYPE ALCOHOL DEHYDROGENASE-LIKE"/>
    <property type="match status" value="1"/>
</dbReference>
<keyword evidence="2 5" id="KW-0479">Metal-binding</keyword>
<evidence type="ECO:0000313" key="8">
    <source>
        <dbReference type="EMBL" id="MBB6098505.1"/>
    </source>
</evidence>
<comment type="similarity">
    <text evidence="5">Belongs to the zinc-containing alcohol dehydrogenase family.</text>
</comment>
<dbReference type="SUPFAM" id="SSF51735">
    <property type="entry name" value="NAD(P)-binding Rossmann-fold domains"/>
    <property type="match status" value="1"/>
</dbReference>
<dbReference type="Gene3D" id="3.40.50.720">
    <property type="entry name" value="NAD(P)-binding Rossmann-like Domain"/>
    <property type="match status" value="1"/>
</dbReference>
<name>A0A841I3L3_9DEIO</name>
<gene>
    <name evidence="8" type="ORF">HNR42_001939</name>
</gene>
<dbReference type="GO" id="GO:0016491">
    <property type="term" value="F:oxidoreductase activity"/>
    <property type="evidence" value="ECO:0007669"/>
    <property type="project" value="UniProtKB-KW"/>
</dbReference>
<dbReference type="PANTHER" id="PTHR42813:SF2">
    <property type="entry name" value="DEHYDROGENASE, ZINC-CONTAINING, PUTATIVE (AFU_ORTHOLOGUE AFUA_2G02810)-RELATED"/>
    <property type="match status" value="1"/>
</dbReference>
<organism evidence="8 9">
    <name type="scientific">Deinobacterium chartae</name>
    <dbReference type="NCBI Taxonomy" id="521158"/>
    <lineage>
        <taxon>Bacteria</taxon>
        <taxon>Thermotogati</taxon>
        <taxon>Deinococcota</taxon>
        <taxon>Deinococci</taxon>
        <taxon>Deinococcales</taxon>
        <taxon>Deinococcaceae</taxon>
        <taxon>Deinobacterium</taxon>
    </lineage>
</organism>